<dbReference type="InterPro" id="IPR051022">
    <property type="entry name" value="Notch_Cell-Fate_Det"/>
</dbReference>
<evidence type="ECO:0000259" key="13">
    <source>
        <dbReference type="PROSITE" id="PS50026"/>
    </source>
</evidence>
<dbReference type="PROSITE" id="PS50026">
    <property type="entry name" value="EGF_3"/>
    <property type="match status" value="8"/>
</dbReference>
<feature type="domain" description="EGF-like" evidence="13">
    <location>
        <begin position="388"/>
        <end position="424"/>
    </location>
</feature>
<dbReference type="Pfam" id="PF00008">
    <property type="entry name" value="EGF"/>
    <property type="match status" value="3"/>
</dbReference>
<dbReference type="GO" id="GO:0016020">
    <property type="term" value="C:membrane"/>
    <property type="evidence" value="ECO:0007669"/>
    <property type="project" value="UniProtKB-SubCell"/>
</dbReference>
<dbReference type="InterPro" id="IPR001881">
    <property type="entry name" value="EGF-like_Ca-bd_dom"/>
</dbReference>
<dbReference type="InterPro" id="IPR000742">
    <property type="entry name" value="EGF"/>
</dbReference>
<feature type="domain" description="EGF-like" evidence="13">
    <location>
        <begin position="466"/>
        <end position="504"/>
    </location>
</feature>
<name>A0A8B8CFN1_CRAVI</name>
<keyword evidence="6" id="KW-0677">Repeat</keyword>
<dbReference type="InterPro" id="IPR013032">
    <property type="entry name" value="EGF-like_CS"/>
</dbReference>
<dbReference type="FunFam" id="2.10.25.10:FF:000100">
    <property type="entry name" value="neurogenic locus notch homolog protein 3"/>
    <property type="match status" value="1"/>
</dbReference>
<dbReference type="InterPro" id="IPR003609">
    <property type="entry name" value="Pan_app"/>
</dbReference>
<reference evidence="16" key="1">
    <citation type="submission" date="2025-08" db="UniProtKB">
        <authorList>
            <consortium name="RefSeq"/>
        </authorList>
    </citation>
    <scope>IDENTIFICATION</scope>
    <source>
        <tissue evidence="16">Whole sample</tissue>
    </source>
</reference>
<dbReference type="SUPFAM" id="SSF57414">
    <property type="entry name" value="Hairpin loop containing domain-like"/>
    <property type="match status" value="1"/>
</dbReference>
<dbReference type="Proteomes" id="UP000694844">
    <property type="component" value="Chromosome 2"/>
</dbReference>
<dbReference type="FunFam" id="2.10.25.10:FF:000122">
    <property type="entry name" value="Protein crumbs homolog 2"/>
    <property type="match status" value="1"/>
</dbReference>
<keyword evidence="15" id="KW-1185">Reference proteome</keyword>
<evidence type="ECO:0000256" key="7">
    <source>
        <dbReference type="ARBA" id="ARBA00022976"/>
    </source>
</evidence>
<comment type="subcellular location">
    <subcellularLocation>
        <location evidence="1">Membrane</location>
        <topology evidence="1">Single-pass type I membrane protein</topology>
    </subcellularLocation>
</comment>
<feature type="domain" description="EGF-like" evidence="13">
    <location>
        <begin position="537"/>
        <end position="576"/>
    </location>
</feature>
<feature type="disulfide bond" evidence="12">
    <location>
        <begin position="475"/>
        <end position="492"/>
    </location>
</feature>
<evidence type="ECO:0000256" key="2">
    <source>
        <dbReference type="ARBA" id="ARBA00022473"/>
    </source>
</evidence>
<dbReference type="GO" id="GO:0005509">
    <property type="term" value="F:calcium ion binding"/>
    <property type="evidence" value="ECO:0007669"/>
    <property type="project" value="InterPro"/>
</dbReference>
<dbReference type="SMART" id="SM00179">
    <property type="entry name" value="EGF_CA"/>
    <property type="match status" value="6"/>
</dbReference>
<evidence type="ECO:0000256" key="5">
    <source>
        <dbReference type="ARBA" id="ARBA00022729"/>
    </source>
</evidence>
<dbReference type="GeneID" id="111119082"/>
<feature type="domain" description="EGF-like" evidence="13">
    <location>
        <begin position="138"/>
        <end position="174"/>
    </location>
</feature>
<evidence type="ECO:0000256" key="3">
    <source>
        <dbReference type="ARBA" id="ARBA00022536"/>
    </source>
</evidence>
<proteinExistence type="predicted"/>
<dbReference type="PRINTS" id="PR00010">
    <property type="entry name" value="EGFBLOOD"/>
</dbReference>
<accession>A0A8B8CFN1</accession>
<dbReference type="SMART" id="SM00181">
    <property type="entry name" value="EGF"/>
    <property type="match status" value="9"/>
</dbReference>
<dbReference type="InterPro" id="IPR000152">
    <property type="entry name" value="EGF-type_Asp/Asn_hydroxyl_site"/>
</dbReference>
<evidence type="ECO:0000256" key="12">
    <source>
        <dbReference type="PROSITE-ProRule" id="PRU00076"/>
    </source>
</evidence>
<feature type="disulfide bond" evidence="12">
    <location>
        <begin position="414"/>
        <end position="423"/>
    </location>
</feature>
<evidence type="ECO:0000259" key="14">
    <source>
        <dbReference type="PROSITE" id="PS50948"/>
    </source>
</evidence>
<dbReference type="Gene3D" id="2.10.25.10">
    <property type="entry name" value="Laminin"/>
    <property type="match status" value="6"/>
</dbReference>
<comment type="caution">
    <text evidence="12">Lacks conserved residue(s) required for the propagation of feature annotation.</text>
</comment>
<keyword evidence="5" id="KW-0732">Signal</keyword>
<feature type="domain" description="EGF-like" evidence="13">
    <location>
        <begin position="631"/>
        <end position="666"/>
    </location>
</feature>
<feature type="disulfide bond" evidence="12">
    <location>
        <begin position="435"/>
        <end position="452"/>
    </location>
</feature>
<dbReference type="SUPFAM" id="SSF49899">
    <property type="entry name" value="Concanavalin A-like lectins/glucanases"/>
    <property type="match status" value="1"/>
</dbReference>
<feature type="disulfide bond" evidence="12">
    <location>
        <begin position="454"/>
        <end position="463"/>
    </location>
</feature>
<evidence type="ECO:0000256" key="9">
    <source>
        <dbReference type="ARBA" id="ARBA00023136"/>
    </source>
</evidence>
<evidence type="ECO:0000256" key="1">
    <source>
        <dbReference type="ARBA" id="ARBA00004479"/>
    </source>
</evidence>
<evidence type="ECO:0000256" key="4">
    <source>
        <dbReference type="ARBA" id="ARBA00022692"/>
    </source>
</evidence>
<dbReference type="InterPro" id="IPR018097">
    <property type="entry name" value="EGF_Ca-bd_CS"/>
</dbReference>
<feature type="domain" description="EGF-like" evidence="13">
    <location>
        <begin position="426"/>
        <end position="464"/>
    </location>
</feature>
<dbReference type="KEGG" id="cvn:111119082"/>
<keyword evidence="10 12" id="KW-1015">Disulfide bond</keyword>
<evidence type="ECO:0000256" key="11">
    <source>
        <dbReference type="ARBA" id="ARBA00023180"/>
    </source>
</evidence>
<feature type="domain" description="EGF-like" evidence="13">
    <location>
        <begin position="97"/>
        <end position="136"/>
    </location>
</feature>
<evidence type="ECO:0000313" key="16">
    <source>
        <dbReference type="RefSeq" id="XP_022314607.1"/>
    </source>
</evidence>
<dbReference type="PROSITE" id="PS01187">
    <property type="entry name" value="EGF_CA"/>
    <property type="match status" value="1"/>
</dbReference>
<keyword evidence="4" id="KW-0812">Transmembrane</keyword>
<evidence type="ECO:0000256" key="10">
    <source>
        <dbReference type="ARBA" id="ARBA00023157"/>
    </source>
</evidence>
<dbReference type="PROSITE" id="PS00010">
    <property type="entry name" value="ASX_HYDROXYL"/>
    <property type="match status" value="2"/>
</dbReference>
<feature type="domain" description="EGF-like" evidence="13">
    <location>
        <begin position="506"/>
        <end position="535"/>
    </location>
</feature>
<dbReference type="PROSITE" id="PS50948">
    <property type="entry name" value="PAN"/>
    <property type="match status" value="1"/>
</dbReference>
<dbReference type="OrthoDB" id="5953235at2759"/>
<dbReference type="GO" id="GO:0007219">
    <property type="term" value="P:Notch signaling pathway"/>
    <property type="evidence" value="ECO:0007669"/>
    <property type="project" value="UniProtKB-KW"/>
</dbReference>
<gene>
    <name evidence="16" type="primary">LOC111119082</name>
</gene>
<feature type="disulfide bond" evidence="12">
    <location>
        <begin position="525"/>
        <end position="534"/>
    </location>
</feature>
<evidence type="ECO:0000256" key="6">
    <source>
        <dbReference type="ARBA" id="ARBA00022737"/>
    </source>
</evidence>
<keyword evidence="9" id="KW-0472">Membrane</keyword>
<dbReference type="PANTHER" id="PTHR24049:SF22">
    <property type="entry name" value="DROSOPHILA CRUMBS HOMOLOG"/>
    <property type="match status" value="1"/>
</dbReference>
<dbReference type="PANTHER" id="PTHR24049">
    <property type="entry name" value="CRUMBS FAMILY MEMBER"/>
    <property type="match status" value="1"/>
</dbReference>
<feature type="disulfide bond" evidence="12">
    <location>
        <begin position="494"/>
        <end position="503"/>
    </location>
</feature>
<feature type="disulfide bond" evidence="12">
    <location>
        <begin position="164"/>
        <end position="173"/>
    </location>
</feature>
<organism evidence="15 16">
    <name type="scientific">Crassostrea virginica</name>
    <name type="common">Eastern oyster</name>
    <dbReference type="NCBI Taxonomy" id="6565"/>
    <lineage>
        <taxon>Eukaryota</taxon>
        <taxon>Metazoa</taxon>
        <taxon>Spiralia</taxon>
        <taxon>Lophotrochozoa</taxon>
        <taxon>Mollusca</taxon>
        <taxon>Bivalvia</taxon>
        <taxon>Autobranchia</taxon>
        <taxon>Pteriomorphia</taxon>
        <taxon>Ostreida</taxon>
        <taxon>Ostreoidea</taxon>
        <taxon>Ostreidae</taxon>
        <taxon>Crassostrea</taxon>
    </lineage>
</organism>
<dbReference type="SUPFAM" id="SSF57196">
    <property type="entry name" value="EGF/Laminin"/>
    <property type="match status" value="4"/>
</dbReference>
<keyword evidence="2" id="KW-0217">Developmental protein</keyword>
<keyword evidence="7" id="KW-0914">Notch signaling pathway</keyword>
<evidence type="ECO:0000313" key="15">
    <source>
        <dbReference type="Proteomes" id="UP000694844"/>
    </source>
</evidence>
<feature type="disulfide bond" evidence="12">
    <location>
        <begin position="126"/>
        <end position="135"/>
    </location>
</feature>
<dbReference type="FunFam" id="2.10.25.10:FF:000117">
    <property type="entry name" value="Delta-like protein"/>
    <property type="match status" value="1"/>
</dbReference>
<feature type="domain" description="Apple" evidence="14">
    <location>
        <begin position="204"/>
        <end position="275"/>
    </location>
</feature>
<keyword evidence="3 12" id="KW-0245">EGF-like domain</keyword>
<dbReference type="RefSeq" id="XP_022314607.1">
    <property type="nucleotide sequence ID" value="XM_022458899.1"/>
</dbReference>
<evidence type="ECO:0000256" key="8">
    <source>
        <dbReference type="ARBA" id="ARBA00022989"/>
    </source>
</evidence>
<keyword evidence="11" id="KW-0325">Glycoprotein</keyword>
<dbReference type="Pfam" id="PF12661">
    <property type="entry name" value="hEGF"/>
    <property type="match status" value="1"/>
</dbReference>
<feature type="disulfide bond" evidence="12">
    <location>
        <begin position="656"/>
        <end position="665"/>
    </location>
</feature>
<sequence>MVIYLAETVQGTITRIRQVLPLVKDAQTLSIQLLLDSQPLQAVWMPQVLVTIKAHVLQEPQVSPVPVQQAQLGKDVKLTQLMDAALPHMIFKRCDSQSSVCNDQPCNSVGTLECQNHENIRRICKCRSGYTGKDCETNIDDCASNPCLYGGTCTDLVNGYQCTCPVGYLGQRCENRVNPCSLNRCSNGDCVDAYPMDLYRCRVCQYEMQVNNGTSLTQNRQFNSISVVACRQQCELDPSCRAFTFASATCKLYYTVPSGSDVTSVDGSILNIRRCIDPVDDYWSPWYNQASPSGGKEEENRAQLSTDLTCHFDVSVWNKCLQWNKPIDAECRVVGSKQPSTQTGNVFSMPCGVDGVQCTDQTNNPCQDYEVRYKCAVYKAFESNTCSIKNFCSSNPCQNNGVCSTSFNDFVCSCPTGYTGKLCQHDINACETNPCLSGGTCVDKPGNQGFECVCAAGYTGPLCQSNIDDCTPYPCDSTGSLRCEDAVNDYICHCRAGYTGKNCSIEIDECAAEPCMHGGNCTDGCPSSTYGEVCENSPNICRDLSPCLNGASCTEGVNSIAKCTCPNNYYRGIGCQLMVNHCADANICENGGTVSIWPQDSDVTALQVGNTVQIINVLSLTGYAGANCSINTNDCTNNCPATSTCIDMVNAHYCRCPLGKTGESCIRDLDSNYDLYFYLTNQDGYAALPYPIYMNGDSFSISVWSGWSDQVLTLDHEGLAVYDSSGQNPQRAAYQQQTVTDGQWNYVVVSWKKDSGFDLVVNSLRQSTILNTPYTSTLAEK</sequence>
<dbReference type="PROSITE" id="PS01186">
    <property type="entry name" value="EGF_2"/>
    <property type="match status" value="5"/>
</dbReference>
<dbReference type="InterPro" id="IPR013320">
    <property type="entry name" value="ConA-like_dom_sf"/>
</dbReference>
<dbReference type="PROSITE" id="PS00022">
    <property type="entry name" value="EGF_1"/>
    <property type="match status" value="6"/>
</dbReference>
<protein>
    <submittedName>
        <fullName evidence="16">Neurogenic locus notch homolog protein 1-like</fullName>
    </submittedName>
</protein>
<dbReference type="FunFam" id="2.10.25.10:FF:000146">
    <property type="entry name" value="Putative neurogenic locus notch"/>
    <property type="match status" value="1"/>
</dbReference>
<feature type="disulfide bond" evidence="12">
    <location>
        <begin position="635"/>
        <end position="645"/>
    </location>
</feature>
<dbReference type="AlphaFoldDB" id="A0A8B8CFN1"/>
<keyword evidence="8" id="KW-1133">Transmembrane helix</keyword>
<dbReference type="CDD" id="cd00054">
    <property type="entry name" value="EGF_CA"/>
    <property type="match status" value="4"/>
</dbReference>